<sequence>MGDETTSGVRIGAVEAPPCKRPLEAIERDGEWIVREYYRRTDDPDDGVFSFGTYDSRIDAMRDGQRILQRRRHPCLLRWDTERSVGGLYWNPAFEGLTVEYSDLLRSWVVTAKDDHFVFQAADSTDGAYQLGKLVLEQYDFKTAEFYARDGTLETEREHRFLRHDITKSGVRFKRGQLPASVERPAPPPEAATQTESESSEGSSGGATEVINTLASVIPDIAELTALDVDGPVYRYRTPWDGGRAHVWILNPEQQDHRTLKHVFGDAIESWQELATHEHVATIHEVGPEPATWVVFDMPGATLVEFRENASTSKRVRILSGLGSAITAAQRRGIYRTDLEPDRIGVATAEATDAGRDDGRSDTSDSTLSASVTGLGVQRRVSAAVNEYDASRYMAPEQLRQEAMPTTPVYRLGAVAYWLLTGTEPFHRRQDFTTAIRNADLTPAHEVAQLSSDVSECIGKAMNTEPGARYRTGAAFVRELARRLGVSHVQ</sequence>
<gene>
    <name evidence="3" type="ORF">SAMN05216218_1176</name>
</gene>
<keyword evidence="4" id="KW-1185">Reference proteome</keyword>
<dbReference type="PROSITE" id="PS50011">
    <property type="entry name" value="PROTEIN_KINASE_DOM"/>
    <property type="match status" value="1"/>
</dbReference>
<dbReference type="EMBL" id="FNBK01000017">
    <property type="protein sequence ID" value="SDG17148.1"/>
    <property type="molecule type" value="Genomic_DNA"/>
</dbReference>
<accession>A0A1G7S2B5</accession>
<protein>
    <recommendedName>
        <fullName evidence="2">Protein kinase domain-containing protein</fullName>
    </recommendedName>
</protein>
<dbReference type="SUPFAM" id="SSF56112">
    <property type="entry name" value="Protein kinase-like (PK-like)"/>
    <property type="match status" value="1"/>
</dbReference>
<feature type="region of interest" description="Disordered" evidence="1">
    <location>
        <begin position="346"/>
        <end position="371"/>
    </location>
</feature>
<dbReference type="AlphaFoldDB" id="A0A1G7S2B5"/>
<evidence type="ECO:0000256" key="1">
    <source>
        <dbReference type="SAM" id="MobiDB-lite"/>
    </source>
</evidence>
<dbReference type="InterPro" id="IPR011009">
    <property type="entry name" value="Kinase-like_dom_sf"/>
</dbReference>
<dbReference type="RefSeq" id="WP_092694757.1">
    <property type="nucleotide sequence ID" value="NZ_FNBK01000017.1"/>
</dbReference>
<dbReference type="GO" id="GO:0005524">
    <property type="term" value="F:ATP binding"/>
    <property type="evidence" value="ECO:0007669"/>
    <property type="project" value="InterPro"/>
</dbReference>
<dbReference type="Gene3D" id="1.10.510.10">
    <property type="entry name" value="Transferase(Phosphotransferase) domain 1"/>
    <property type="match status" value="1"/>
</dbReference>
<feature type="compositionally biased region" description="Basic and acidic residues" evidence="1">
    <location>
        <begin position="353"/>
        <end position="363"/>
    </location>
</feature>
<feature type="region of interest" description="Disordered" evidence="1">
    <location>
        <begin position="177"/>
        <end position="206"/>
    </location>
</feature>
<dbReference type="InterPro" id="IPR000719">
    <property type="entry name" value="Prot_kinase_dom"/>
</dbReference>
<dbReference type="GO" id="GO:0004672">
    <property type="term" value="F:protein kinase activity"/>
    <property type="evidence" value="ECO:0007669"/>
    <property type="project" value="InterPro"/>
</dbReference>
<evidence type="ECO:0000259" key="2">
    <source>
        <dbReference type="PROSITE" id="PS50011"/>
    </source>
</evidence>
<feature type="compositionally biased region" description="Low complexity" evidence="1">
    <location>
        <begin position="191"/>
        <end position="206"/>
    </location>
</feature>
<reference evidence="4" key="1">
    <citation type="submission" date="2016-10" db="EMBL/GenBank/DDBJ databases">
        <authorList>
            <person name="Varghese N."/>
            <person name="Submissions S."/>
        </authorList>
    </citation>
    <scope>NUCLEOTIDE SEQUENCE [LARGE SCALE GENOMIC DNA]</scope>
    <source>
        <strain evidence="4">IBRC-M 10760</strain>
    </source>
</reference>
<name>A0A1G7S2B5_9EURY</name>
<organism evidence="3 4">
    <name type="scientific">Halorientalis regularis</name>
    <dbReference type="NCBI Taxonomy" id="660518"/>
    <lineage>
        <taxon>Archaea</taxon>
        <taxon>Methanobacteriati</taxon>
        <taxon>Methanobacteriota</taxon>
        <taxon>Stenosarchaea group</taxon>
        <taxon>Halobacteria</taxon>
        <taxon>Halobacteriales</taxon>
        <taxon>Haloarculaceae</taxon>
        <taxon>Halorientalis</taxon>
    </lineage>
</organism>
<dbReference type="STRING" id="660518.SAMN05216218_1176"/>
<dbReference type="Proteomes" id="UP000199076">
    <property type="component" value="Unassembled WGS sequence"/>
</dbReference>
<feature type="domain" description="Protein kinase" evidence="2">
    <location>
        <begin position="193"/>
        <end position="481"/>
    </location>
</feature>
<evidence type="ECO:0000313" key="3">
    <source>
        <dbReference type="EMBL" id="SDG17148.1"/>
    </source>
</evidence>
<proteinExistence type="predicted"/>
<dbReference type="OrthoDB" id="41005at2157"/>
<evidence type="ECO:0000313" key="4">
    <source>
        <dbReference type="Proteomes" id="UP000199076"/>
    </source>
</evidence>